<reference evidence="2" key="2">
    <citation type="submission" date="2009-11" db="EMBL/GenBank/DDBJ databases">
        <title>The Genome Sequence of Allomyces macrogynus strain ATCC 38327.</title>
        <authorList>
            <consortium name="The Broad Institute Genome Sequencing Platform"/>
            <person name="Russ C."/>
            <person name="Cuomo C."/>
            <person name="Shea T."/>
            <person name="Young S.K."/>
            <person name="Zeng Q."/>
            <person name="Koehrsen M."/>
            <person name="Haas B."/>
            <person name="Borodovsky M."/>
            <person name="Guigo R."/>
            <person name="Alvarado L."/>
            <person name="Berlin A."/>
            <person name="Borenstein D."/>
            <person name="Chen Z."/>
            <person name="Engels R."/>
            <person name="Freedman E."/>
            <person name="Gellesch M."/>
            <person name="Goldberg J."/>
            <person name="Griggs A."/>
            <person name="Gujja S."/>
            <person name="Heiman D."/>
            <person name="Hepburn T."/>
            <person name="Howarth C."/>
            <person name="Jen D."/>
            <person name="Larson L."/>
            <person name="Lewis B."/>
            <person name="Mehta T."/>
            <person name="Park D."/>
            <person name="Pearson M."/>
            <person name="Roberts A."/>
            <person name="Saif S."/>
            <person name="Shenoy N."/>
            <person name="Sisk P."/>
            <person name="Stolte C."/>
            <person name="Sykes S."/>
            <person name="Walk T."/>
            <person name="White J."/>
            <person name="Yandava C."/>
            <person name="Burger G."/>
            <person name="Gray M.W."/>
            <person name="Holland P.W.H."/>
            <person name="King N."/>
            <person name="Lang F.B.F."/>
            <person name="Roger A.J."/>
            <person name="Ruiz-Trillo I."/>
            <person name="Lander E."/>
            <person name="Nusbaum C."/>
        </authorList>
    </citation>
    <scope>NUCLEOTIDE SEQUENCE [LARGE SCALE GENOMIC DNA]</scope>
    <source>
        <strain evidence="2">ATCC 38327</strain>
    </source>
</reference>
<organism evidence="1 2">
    <name type="scientific">Allomyces macrogynus (strain ATCC 38327)</name>
    <name type="common">Allomyces javanicus var. macrogynus</name>
    <dbReference type="NCBI Taxonomy" id="578462"/>
    <lineage>
        <taxon>Eukaryota</taxon>
        <taxon>Fungi</taxon>
        <taxon>Fungi incertae sedis</taxon>
        <taxon>Blastocladiomycota</taxon>
        <taxon>Blastocladiomycetes</taxon>
        <taxon>Blastocladiales</taxon>
        <taxon>Blastocladiaceae</taxon>
        <taxon>Allomyces</taxon>
    </lineage>
</organism>
<dbReference type="EMBL" id="GG745369">
    <property type="protein sequence ID" value="KNE71000.1"/>
    <property type="molecule type" value="Genomic_DNA"/>
</dbReference>
<dbReference type="VEuPathDB" id="FungiDB:AMAG_15259"/>
<dbReference type="AlphaFoldDB" id="A0A0L0T8G1"/>
<proteinExistence type="predicted"/>
<accession>A0A0L0T8G1</accession>
<dbReference type="Proteomes" id="UP000054350">
    <property type="component" value="Unassembled WGS sequence"/>
</dbReference>
<reference evidence="1 2" key="1">
    <citation type="submission" date="2009-11" db="EMBL/GenBank/DDBJ databases">
        <title>Annotation of Allomyces macrogynus ATCC 38327.</title>
        <authorList>
            <consortium name="The Broad Institute Genome Sequencing Platform"/>
            <person name="Russ C."/>
            <person name="Cuomo C."/>
            <person name="Burger G."/>
            <person name="Gray M.W."/>
            <person name="Holland P.W.H."/>
            <person name="King N."/>
            <person name="Lang F.B.F."/>
            <person name="Roger A.J."/>
            <person name="Ruiz-Trillo I."/>
            <person name="Young S.K."/>
            <person name="Zeng Q."/>
            <person name="Gargeya S."/>
            <person name="Fitzgerald M."/>
            <person name="Haas B."/>
            <person name="Abouelleil A."/>
            <person name="Alvarado L."/>
            <person name="Arachchi H.M."/>
            <person name="Berlin A."/>
            <person name="Chapman S.B."/>
            <person name="Gearin G."/>
            <person name="Goldberg J."/>
            <person name="Griggs A."/>
            <person name="Gujja S."/>
            <person name="Hansen M."/>
            <person name="Heiman D."/>
            <person name="Howarth C."/>
            <person name="Larimer J."/>
            <person name="Lui A."/>
            <person name="MacDonald P.J.P."/>
            <person name="McCowen C."/>
            <person name="Montmayeur A."/>
            <person name="Murphy C."/>
            <person name="Neiman D."/>
            <person name="Pearson M."/>
            <person name="Priest M."/>
            <person name="Roberts A."/>
            <person name="Saif S."/>
            <person name="Shea T."/>
            <person name="Sisk P."/>
            <person name="Stolte C."/>
            <person name="Sykes S."/>
            <person name="Wortman J."/>
            <person name="Nusbaum C."/>
            <person name="Birren B."/>
        </authorList>
    </citation>
    <scope>NUCLEOTIDE SEQUENCE [LARGE SCALE GENOMIC DNA]</scope>
    <source>
        <strain evidence="1 2">ATCC 38327</strain>
    </source>
</reference>
<gene>
    <name evidence="1" type="ORF">AMAG_15259</name>
</gene>
<sequence>MHFTRPAQLGGSARVAHLFAQQTPCWVRRETPYAAMNPRYHLPTQALQDAVFVETQLQCVASGQLARPMWPPLQKLLLRAHELHEARAAAAVAVSEVGRWSAGDAAGDAGDEGVGFRVLPM</sequence>
<evidence type="ECO:0000313" key="1">
    <source>
        <dbReference type="EMBL" id="KNE71000.1"/>
    </source>
</evidence>
<protein>
    <submittedName>
        <fullName evidence="1">Uncharacterized protein</fullName>
    </submittedName>
</protein>
<name>A0A0L0T8G1_ALLM3</name>
<keyword evidence="2" id="KW-1185">Reference proteome</keyword>
<evidence type="ECO:0000313" key="2">
    <source>
        <dbReference type="Proteomes" id="UP000054350"/>
    </source>
</evidence>